<gene>
    <name evidence="1" type="ORF">JYA62_08285</name>
</gene>
<dbReference type="RefSeq" id="WP_206369525.1">
    <property type="nucleotide sequence ID" value="NZ_CAWPTM010000156.1"/>
</dbReference>
<name>A0ABS3A1E2_9VIBR</name>
<dbReference type="PANTHER" id="PTHR30528">
    <property type="entry name" value="CYTOPLASMIC PROTEIN"/>
    <property type="match status" value="1"/>
</dbReference>
<dbReference type="Proteomes" id="UP000779070">
    <property type="component" value="Unassembled WGS sequence"/>
</dbReference>
<dbReference type="Pfam" id="PF06224">
    <property type="entry name" value="AlkZ-like"/>
    <property type="match status" value="1"/>
</dbReference>
<dbReference type="InterPro" id="IPR009351">
    <property type="entry name" value="AlkZ-like"/>
</dbReference>
<evidence type="ECO:0000313" key="2">
    <source>
        <dbReference type="Proteomes" id="UP000779070"/>
    </source>
</evidence>
<protein>
    <submittedName>
        <fullName evidence="1">YcaQ family DNA glycosylase</fullName>
    </submittedName>
</protein>
<evidence type="ECO:0000313" key="1">
    <source>
        <dbReference type="EMBL" id="MBN3577674.1"/>
    </source>
</evidence>
<accession>A0ABS3A1E2</accession>
<dbReference type="EMBL" id="JAFHLB010000008">
    <property type="protein sequence ID" value="MBN3577674.1"/>
    <property type="molecule type" value="Genomic_DNA"/>
</dbReference>
<organism evidence="1 2">
    <name type="scientific">Vibrio neptunius</name>
    <dbReference type="NCBI Taxonomy" id="170651"/>
    <lineage>
        <taxon>Bacteria</taxon>
        <taxon>Pseudomonadati</taxon>
        <taxon>Pseudomonadota</taxon>
        <taxon>Gammaproteobacteria</taxon>
        <taxon>Vibrionales</taxon>
        <taxon>Vibrionaceae</taxon>
        <taxon>Vibrio</taxon>
    </lineage>
</organism>
<reference evidence="1 2" key="1">
    <citation type="submission" date="2021-02" db="EMBL/GenBank/DDBJ databases">
        <title>Draft Genome Sequences of 5 Vibrio neptunius Strains Isolated From of Bivalve Hatcheries.</title>
        <authorList>
            <person name="Galvis F."/>
            <person name="Barja J.L."/>
            <person name="Lemos M.L."/>
            <person name="Balado M."/>
        </authorList>
    </citation>
    <scope>NUCLEOTIDE SEQUENCE [LARGE SCALE GENOMIC DNA]</scope>
    <source>
        <strain evidence="1 2">PP-145.98</strain>
    </source>
</reference>
<comment type="caution">
    <text evidence="1">The sequence shown here is derived from an EMBL/GenBank/DDBJ whole genome shotgun (WGS) entry which is preliminary data.</text>
</comment>
<keyword evidence="2" id="KW-1185">Reference proteome</keyword>
<sequence>METLSIAQAQKLAVLSQGLPQSQKSGGALQNTLSAFERIGYVQIDTISVVQRAHHHTLWSRNSKYQPNHLDKLVKNRSVFEYWSHAAAYLPMRDYRFTLPRKQTIKSGDQNHWYRRDNQLMNDIMSRIEHEGPLMAKDFESAGVKKQGWGTKPTKQALENLYMQGDLMITERRNFHKVYDLTERVLPQGIDNSMPSDEEYGRYLVMNYLRAHGFGHLSEINYLLKNTKQLVSNTLDQLYQQGEIFPFKVDGHTYYTFHGALDLLSKRLNRQKAKILSPFDNLLIQRKRAQKIFNFNYLLECYVPADKRQFGYFCLPVMWDGKLVARIDCKVDKPTSTLQALSLHIEPTLRKRDDFHSALEQELSDFARFNQCEQFQIQQIHAKP</sequence>
<proteinExistence type="predicted"/>
<dbReference type="PANTHER" id="PTHR30528:SF0">
    <property type="entry name" value="CYTOPLASMIC PROTEIN"/>
    <property type="match status" value="1"/>
</dbReference>